<evidence type="ECO:0000259" key="1">
    <source>
        <dbReference type="Pfam" id="PF07727"/>
    </source>
</evidence>
<sequence length="227" mass="25524">MLAEYVALLKNNTLILTTLPPGKNLVGCTWIFKLKLHLSREIARHKAKLVAQGFSQQPGFDFTETFSPVVNPATIRMILTIVVSFGWEITHLDVNNAFLNGELKEDIYMRHPQSIEQGGPHLVCKLKKAIYGLKQASRAWFFTIHSVLISLGFKQSRADASMFVRRSASLRLRGDVRGVKNGLIKCDDLIKRVEGDGLINQALLHEKSENVHVRTSHESAIRPQVQT</sequence>
<reference evidence="2" key="2">
    <citation type="submission" date="2020-08" db="EMBL/GenBank/DDBJ databases">
        <title>Plant Genome Project.</title>
        <authorList>
            <person name="Zhang R.-G."/>
        </authorList>
    </citation>
    <scope>NUCLEOTIDE SEQUENCE</scope>
    <source>
        <strain evidence="2">Huo1</strain>
        <tissue evidence="2">Leaf</tissue>
    </source>
</reference>
<name>A0A8X8XM87_SALSN</name>
<dbReference type="EMBL" id="PNBA02000008">
    <property type="protein sequence ID" value="KAG6416455.1"/>
    <property type="molecule type" value="Genomic_DNA"/>
</dbReference>
<dbReference type="InterPro" id="IPR013103">
    <property type="entry name" value="RVT_2"/>
</dbReference>
<proteinExistence type="predicted"/>
<evidence type="ECO:0000313" key="2">
    <source>
        <dbReference type="EMBL" id="KAG6416455.1"/>
    </source>
</evidence>
<dbReference type="Proteomes" id="UP000298416">
    <property type="component" value="Unassembled WGS sequence"/>
</dbReference>
<dbReference type="InterPro" id="IPR043502">
    <property type="entry name" value="DNA/RNA_pol_sf"/>
</dbReference>
<dbReference type="AlphaFoldDB" id="A0A8X8XM87"/>
<organism evidence="2">
    <name type="scientific">Salvia splendens</name>
    <name type="common">Scarlet sage</name>
    <dbReference type="NCBI Taxonomy" id="180675"/>
    <lineage>
        <taxon>Eukaryota</taxon>
        <taxon>Viridiplantae</taxon>
        <taxon>Streptophyta</taxon>
        <taxon>Embryophyta</taxon>
        <taxon>Tracheophyta</taxon>
        <taxon>Spermatophyta</taxon>
        <taxon>Magnoliopsida</taxon>
        <taxon>eudicotyledons</taxon>
        <taxon>Gunneridae</taxon>
        <taxon>Pentapetalae</taxon>
        <taxon>asterids</taxon>
        <taxon>lamiids</taxon>
        <taxon>Lamiales</taxon>
        <taxon>Lamiaceae</taxon>
        <taxon>Nepetoideae</taxon>
        <taxon>Mentheae</taxon>
        <taxon>Salviinae</taxon>
        <taxon>Salvia</taxon>
        <taxon>Salvia subgen. Calosphace</taxon>
        <taxon>core Calosphace</taxon>
    </lineage>
</organism>
<accession>A0A8X8XM87</accession>
<dbReference type="Pfam" id="PF07727">
    <property type="entry name" value="RVT_2"/>
    <property type="match status" value="1"/>
</dbReference>
<dbReference type="SUPFAM" id="SSF56672">
    <property type="entry name" value="DNA/RNA polymerases"/>
    <property type="match status" value="1"/>
</dbReference>
<feature type="domain" description="Reverse transcriptase Ty1/copia-type" evidence="1">
    <location>
        <begin position="11"/>
        <end position="170"/>
    </location>
</feature>
<protein>
    <recommendedName>
        <fullName evidence="1">Reverse transcriptase Ty1/copia-type domain-containing protein</fullName>
    </recommendedName>
</protein>
<evidence type="ECO:0000313" key="3">
    <source>
        <dbReference type="Proteomes" id="UP000298416"/>
    </source>
</evidence>
<gene>
    <name evidence="2" type="ORF">SASPL_123885</name>
</gene>
<reference evidence="2" key="1">
    <citation type="submission" date="2018-01" db="EMBL/GenBank/DDBJ databases">
        <authorList>
            <person name="Mao J.F."/>
        </authorList>
    </citation>
    <scope>NUCLEOTIDE SEQUENCE</scope>
    <source>
        <strain evidence="2">Huo1</strain>
        <tissue evidence="2">Leaf</tissue>
    </source>
</reference>
<comment type="caution">
    <text evidence="2">The sequence shown here is derived from an EMBL/GenBank/DDBJ whole genome shotgun (WGS) entry which is preliminary data.</text>
</comment>
<keyword evidence="3" id="KW-1185">Reference proteome</keyword>